<keyword evidence="2" id="KW-0732">Signal</keyword>
<dbReference type="Proteomes" id="UP001324634">
    <property type="component" value="Chromosome"/>
</dbReference>
<feature type="compositionally biased region" description="Basic and acidic residues" evidence="1">
    <location>
        <begin position="250"/>
        <end position="259"/>
    </location>
</feature>
<reference evidence="3 4" key="1">
    <citation type="submission" date="2023-11" db="EMBL/GenBank/DDBJ databases">
        <title>Peredibacter starrii A3.12.</title>
        <authorList>
            <person name="Mitchell R.J."/>
        </authorList>
    </citation>
    <scope>NUCLEOTIDE SEQUENCE [LARGE SCALE GENOMIC DNA]</scope>
    <source>
        <strain evidence="3 4">A3.12</strain>
    </source>
</reference>
<evidence type="ECO:0000313" key="4">
    <source>
        <dbReference type="Proteomes" id="UP001324634"/>
    </source>
</evidence>
<name>A0AAX4HRL9_9BACT</name>
<dbReference type="AlphaFoldDB" id="A0AAX4HRL9"/>
<keyword evidence="4" id="KW-1185">Reference proteome</keyword>
<protein>
    <submittedName>
        <fullName evidence="3">Uncharacterized protein</fullName>
    </submittedName>
</protein>
<feature type="chain" id="PRO_5044027888" evidence="2">
    <location>
        <begin position="19"/>
        <end position="287"/>
    </location>
</feature>
<dbReference type="EMBL" id="CP139487">
    <property type="protein sequence ID" value="WPU65731.1"/>
    <property type="molecule type" value="Genomic_DNA"/>
</dbReference>
<evidence type="ECO:0000313" key="3">
    <source>
        <dbReference type="EMBL" id="WPU65731.1"/>
    </source>
</evidence>
<proteinExistence type="predicted"/>
<evidence type="ECO:0000256" key="1">
    <source>
        <dbReference type="SAM" id="MobiDB-lite"/>
    </source>
</evidence>
<evidence type="ECO:0000256" key="2">
    <source>
        <dbReference type="SAM" id="SignalP"/>
    </source>
</evidence>
<gene>
    <name evidence="3" type="ORF">SOO65_03130</name>
</gene>
<dbReference type="KEGG" id="psti:SOO65_03130"/>
<dbReference type="RefSeq" id="WP_321396774.1">
    <property type="nucleotide sequence ID" value="NZ_CP139487.1"/>
</dbReference>
<feature type="region of interest" description="Disordered" evidence="1">
    <location>
        <begin position="250"/>
        <end position="287"/>
    </location>
</feature>
<organism evidence="3 4">
    <name type="scientific">Peredibacter starrii</name>
    <dbReference type="NCBI Taxonomy" id="28202"/>
    <lineage>
        <taxon>Bacteria</taxon>
        <taxon>Pseudomonadati</taxon>
        <taxon>Bdellovibrionota</taxon>
        <taxon>Bacteriovoracia</taxon>
        <taxon>Bacteriovoracales</taxon>
        <taxon>Bacteriovoracaceae</taxon>
        <taxon>Peredibacter</taxon>
    </lineage>
</organism>
<feature type="signal peptide" evidence="2">
    <location>
        <begin position="1"/>
        <end position="18"/>
    </location>
</feature>
<sequence>MISKLLLFILILPISAQAFDKDFTAMSDRVPLEFTHLFNSLKMGIKTPAEKIQMVGICKDLDENLGQLQKEHIFLLMKSEVIKNVLEYKFKKVRQFDMTLLLLDRLEEDFKNKERYLNSFSQWIWRSILAELRYRQDMGLITARTFDANQFDGAKKSEAQRFARYLTYLMPWIDRMDSLTAPEFNNLSKQVSWVILRRLNERSLLFKRYASTATSNTKITIFNIPQKLLELHPEDIKRMQQNEVPLTLKEESEKAKTEATKQVQDVTPEDLSPLSDEINEELNKKIP</sequence>
<accession>A0AAX4HRL9</accession>